<name>A0A3G8M467_9HYPH</name>
<feature type="domain" description="GST N-terminal" evidence="1">
    <location>
        <begin position="1"/>
        <end position="81"/>
    </location>
</feature>
<dbReference type="AlphaFoldDB" id="A0A3G8M467"/>
<organism evidence="3 4">
    <name type="scientific">Methylocystis rosea</name>
    <dbReference type="NCBI Taxonomy" id="173366"/>
    <lineage>
        <taxon>Bacteria</taxon>
        <taxon>Pseudomonadati</taxon>
        <taxon>Pseudomonadota</taxon>
        <taxon>Alphaproteobacteria</taxon>
        <taxon>Hyphomicrobiales</taxon>
        <taxon>Methylocystaceae</taxon>
        <taxon>Methylocystis</taxon>
    </lineage>
</organism>
<feature type="domain" description="GST C-terminal" evidence="2">
    <location>
        <begin position="86"/>
        <end position="203"/>
    </location>
</feature>
<dbReference type="PROSITE" id="PS50405">
    <property type="entry name" value="GST_CTER"/>
    <property type="match status" value="1"/>
</dbReference>
<protein>
    <submittedName>
        <fullName evidence="3">Glutathione S-transferase</fullName>
    </submittedName>
</protein>
<dbReference type="InterPro" id="IPR034345">
    <property type="entry name" value="Gtt2-like_N"/>
</dbReference>
<dbReference type="SFLD" id="SFLDS00019">
    <property type="entry name" value="Glutathione_Transferase_(cytos"/>
    <property type="match status" value="1"/>
</dbReference>
<dbReference type="RefSeq" id="WP_124737589.1">
    <property type="nucleotide sequence ID" value="NZ_CP034086.1"/>
</dbReference>
<dbReference type="InterPro" id="IPR004046">
    <property type="entry name" value="GST_C"/>
</dbReference>
<dbReference type="PANTHER" id="PTHR44051">
    <property type="entry name" value="GLUTATHIONE S-TRANSFERASE-RELATED"/>
    <property type="match status" value="1"/>
</dbReference>
<dbReference type="Pfam" id="PF13417">
    <property type="entry name" value="GST_N_3"/>
    <property type="match status" value="1"/>
</dbReference>
<dbReference type="InterPro" id="IPR040079">
    <property type="entry name" value="Glutathione_S-Trfase"/>
</dbReference>
<dbReference type="SUPFAM" id="SSF47616">
    <property type="entry name" value="GST C-terminal domain-like"/>
    <property type="match status" value="1"/>
</dbReference>
<gene>
    <name evidence="3" type="ORF">EHO51_02680</name>
</gene>
<dbReference type="Gene3D" id="1.20.1050.10">
    <property type="match status" value="1"/>
</dbReference>
<dbReference type="Pfam" id="PF00043">
    <property type="entry name" value="GST_C"/>
    <property type="match status" value="1"/>
</dbReference>
<proteinExistence type="predicted"/>
<dbReference type="GO" id="GO:0016740">
    <property type="term" value="F:transferase activity"/>
    <property type="evidence" value="ECO:0007669"/>
    <property type="project" value="UniProtKB-KW"/>
</dbReference>
<dbReference type="InterPro" id="IPR004045">
    <property type="entry name" value="Glutathione_S-Trfase_N"/>
</dbReference>
<evidence type="ECO:0000313" key="4">
    <source>
        <dbReference type="Proteomes" id="UP000273982"/>
    </source>
</evidence>
<dbReference type="SUPFAM" id="SSF52833">
    <property type="entry name" value="Thioredoxin-like"/>
    <property type="match status" value="1"/>
</dbReference>
<dbReference type="Proteomes" id="UP000273982">
    <property type="component" value="Chromosome"/>
</dbReference>
<evidence type="ECO:0000259" key="1">
    <source>
        <dbReference type="PROSITE" id="PS50404"/>
    </source>
</evidence>
<evidence type="ECO:0000313" key="3">
    <source>
        <dbReference type="EMBL" id="AZG75728.1"/>
    </source>
</evidence>
<keyword evidence="3" id="KW-0808">Transferase</keyword>
<reference evidence="3 4" key="1">
    <citation type="submission" date="2018-11" db="EMBL/GenBank/DDBJ databases">
        <title>Genome squencing of methanotrophic bacteria isolated from alkaline groundwater in Korea.</title>
        <authorList>
            <person name="Nguyen L.N."/>
        </authorList>
    </citation>
    <scope>NUCLEOTIDE SEQUENCE [LARGE SCALE GENOMIC DNA]</scope>
    <source>
        <strain evidence="3 4">GW6</strain>
    </source>
</reference>
<evidence type="ECO:0000259" key="2">
    <source>
        <dbReference type="PROSITE" id="PS50405"/>
    </source>
</evidence>
<dbReference type="KEGG" id="mros:EHO51_02680"/>
<dbReference type="InterPro" id="IPR036249">
    <property type="entry name" value="Thioredoxin-like_sf"/>
</dbReference>
<dbReference type="PROSITE" id="PS50404">
    <property type="entry name" value="GST_NTER"/>
    <property type="match status" value="1"/>
</dbReference>
<accession>A0A3G8M467</accession>
<dbReference type="InterPro" id="IPR036282">
    <property type="entry name" value="Glutathione-S-Trfase_C_sf"/>
</dbReference>
<dbReference type="InterPro" id="IPR010987">
    <property type="entry name" value="Glutathione-S-Trfase_C-like"/>
</dbReference>
<dbReference type="SFLD" id="SFLDG00358">
    <property type="entry name" value="Main_(cytGST)"/>
    <property type="match status" value="1"/>
</dbReference>
<dbReference type="EMBL" id="CP034086">
    <property type="protein sequence ID" value="AZG75728.1"/>
    <property type="molecule type" value="Genomic_DNA"/>
</dbReference>
<dbReference type="PANTHER" id="PTHR44051:SF8">
    <property type="entry name" value="GLUTATHIONE S-TRANSFERASE GSTA"/>
    <property type="match status" value="1"/>
</dbReference>
<dbReference type="Gene3D" id="3.40.30.10">
    <property type="entry name" value="Glutaredoxin"/>
    <property type="match status" value="1"/>
</dbReference>
<sequence>MLLYNTPLAPNPRRVRIFLAEKNVTIPIRDVNLMTHEHKQESYAAVNALAEVPALVLDDGATLTESVAICRYIESLYPEPPLFGRNARDQAFVEMWQRRVEFRLFTPVGLAFRHSHPALAKLESPQLPQLAEHQRPRAQQMMRFLDGELAARRFIASDDFTIADITAIVAMDLTKLARVEIPKDLPHLSRWRADVSARPSVVP</sequence>
<dbReference type="CDD" id="cd03051">
    <property type="entry name" value="GST_N_GTT2_like"/>
    <property type="match status" value="1"/>
</dbReference>